<dbReference type="SUPFAM" id="SSF143422">
    <property type="entry name" value="Transposase IS200-like"/>
    <property type="match status" value="1"/>
</dbReference>
<dbReference type="AlphaFoldDB" id="A0A3A3GCF1"/>
<dbReference type="PANTHER" id="PTHR33360:SF2">
    <property type="entry name" value="TRANSPOSASE FOR INSERTION SEQUENCE ELEMENT IS200"/>
    <property type="match status" value="1"/>
</dbReference>
<proteinExistence type="predicted"/>
<reference evidence="2 3" key="1">
    <citation type="submission" date="2018-09" db="EMBL/GenBank/DDBJ databases">
        <title>Paenibacillus SK2017-BO5.</title>
        <authorList>
            <person name="Piskunova J.V."/>
            <person name="Dubiley S.A."/>
            <person name="Severinov K.V."/>
        </authorList>
    </citation>
    <scope>NUCLEOTIDE SEQUENCE [LARGE SCALE GENOMIC DNA]</scope>
    <source>
        <strain evidence="2 3">BO5</strain>
    </source>
</reference>
<dbReference type="GO" id="GO:0003677">
    <property type="term" value="F:DNA binding"/>
    <property type="evidence" value="ECO:0007669"/>
    <property type="project" value="InterPro"/>
</dbReference>
<dbReference type="SMART" id="SM01321">
    <property type="entry name" value="Y1_Tnp"/>
    <property type="match status" value="1"/>
</dbReference>
<dbReference type="Proteomes" id="UP000266177">
    <property type="component" value="Unassembled WGS sequence"/>
</dbReference>
<name>A0A3A3GCF1_PANTH</name>
<organism evidence="2 3">
    <name type="scientific">Paenibacillus thiaminolyticus</name>
    <name type="common">Bacillus thiaminolyticus</name>
    <dbReference type="NCBI Taxonomy" id="49283"/>
    <lineage>
        <taxon>Bacteria</taxon>
        <taxon>Bacillati</taxon>
        <taxon>Bacillota</taxon>
        <taxon>Bacilli</taxon>
        <taxon>Bacillales</taxon>
        <taxon>Paenibacillaceae</taxon>
        <taxon>Paenibacillus</taxon>
    </lineage>
</organism>
<dbReference type="PANTHER" id="PTHR33360">
    <property type="entry name" value="TRANSPOSASE FOR INSERTION SEQUENCE ELEMENT IS200"/>
    <property type="match status" value="1"/>
</dbReference>
<dbReference type="GO" id="GO:0006313">
    <property type="term" value="P:DNA transposition"/>
    <property type="evidence" value="ECO:0007669"/>
    <property type="project" value="InterPro"/>
</dbReference>
<dbReference type="Gene3D" id="3.30.70.1290">
    <property type="entry name" value="Transposase IS200-like"/>
    <property type="match status" value="1"/>
</dbReference>
<dbReference type="InterPro" id="IPR002686">
    <property type="entry name" value="Transposase_17"/>
</dbReference>
<dbReference type="RefSeq" id="WP_119795585.1">
    <property type="nucleotide sequence ID" value="NZ_QYZD01000025.1"/>
</dbReference>
<feature type="domain" description="Transposase IS200-like" evidence="1">
    <location>
        <begin position="12"/>
        <end position="129"/>
    </location>
</feature>
<evidence type="ECO:0000259" key="1">
    <source>
        <dbReference type="SMART" id="SM01321"/>
    </source>
</evidence>
<dbReference type="OrthoDB" id="9798161at2"/>
<comment type="caution">
    <text evidence="2">The sequence shown here is derived from an EMBL/GenBank/DDBJ whole genome shotgun (WGS) entry which is preliminary data.</text>
</comment>
<dbReference type="GO" id="GO:0004803">
    <property type="term" value="F:transposase activity"/>
    <property type="evidence" value="ECO:0007669"/>
    <property type="project" value="InterPro"/>
</dbReference>
<protein>
    <submittedName>
        <fullName evidence="2">IS200/IS605 family transposase</fullName>
    </submittedName>
</protein>
<sequence length="132" mass="15349">MPNKGYDKTNIVSNCSYSVVFCTKLRRRVLESAVEQRLKTLLEEKVSELGEKLLDLQIKSDYVVMEVTCEPRLGIHRMIKQLKAHTSRQLREEFSQLKSRIPSLWTHHYFVKTLGEVKASEVTFYVESQTGL</sequence>
<dbReference type="Pfam" id="PF01797">
    <property type="entry name" value="Y1_Tnp"/>
    <property type="match status" value="1"/>
</dbReference>
<evidence type="ECO:0000313" key="3">
    <source>
        <dbReference type="Proteomes" id="UP000266177"/>
    </source>
</evidence>
<dbReference type="NCBIfam" id="NF033573">
    <property type="entry name" value="transpos_IS200"/>
    <property type="match status" value="1"/>
</dbReference>
<accession>A0A3A3GCF1</accession>
<dbReference type="EMBL" id="QYZD01000025">
    <property type="protein sequence ID" value="RJG21350.1"/>
    <property type="molecule type" value="Genomic_DNA"/>
</dbReference>
<dbReference type="InterPro" id="IPR036515">
    <property type="entry name" value="Transposase_17_sf"/>
</dbReference>
<evidence type="ECO:0000313" key="2">
    <source>
        <dbReference type="EMBL" id="RJG21350.1"/>
    </source>
</evidence>
<gene>
    <name evidence="2" type="primary">tnpA</name>
    <name evidence="2" type="ORF">DQX05_21860</name>
</gene>